<dbReference type="RefSeq" id="WP_064969946.1">
    <property type="nucleotide sequence ID" value="NZ_CP029760.1"/>
</dbReference>
<evidence type="ECO:0000313" key="2">
    <source>
        <dbReference type="Proteomes" id="UP001207440"/>
    </source>
</evidence>
<comment type="caution">
    <text evidence="1">The sequence shown here is derived from an EMBL/GenBank/DDBJ whole genome shotgun (WGS) entry which is preliminary data.</text>
</comment>
<dbReference type="AlphaFoldDB" id="A0AAP3EXG2"/>
<dbReference type="Proteomes" id="UP001207440">
    <property type="component" value="Unassembled WGS sequence"/>
</dbReference>
<sequence>MKHSFLKTVVLSAVSILALNSCRDNDEAPADVHNHDEVQYLTVTLTNTADNSTQTATFSAEGADKELVLKENNTYDVQLSLVAPHDDHTHDVTDEIIELKEEHFFTYNFSNVAVKVTRKDEAESTRKDGSKIGLKTQWQVTSAPKTGAKANIRLYHLPTSVKMSGANGDEAGTVVGGEEDIDATFNIKK</sequence>
<accession>A0AAP3EXG2</accession>
<name>A0AAP3EXG2_RIEAN</name>
<organism evidence="1 2">
    <name type="scientific">Riemerella anatipestifer</name>
    <name type="common">Moraxella anatipestifer</name>
    <dbReference type="NCBI Taxonomy" id="34085"/>
    <lineage>
        <taxon>Bacteria</taxon>
        <taxon>Pseudomonadati</taxon>
        <taxon>Bacteroidota</taxon>
        <taxon>Flavobacteriia</taxon>
        <taxon>Flavobacteriales</taxon>
        <taxon>Weeksellaceae</taxon>
        <taxon>Riemerella</taxon>
    </lineage>
</organism>
<evidence type="ECO:0000313" key="1">
    <source>
        <dbReference type="EMBL" id="MCW0524771.1"/>
    </source>
</evidence>
<proteinExistence type="predicted"/>
<protein>
    <submittedName>
        <fullName evidence="1">Uncharacterized protein</fullName>
    </submittedName>
</protein>
<reference evidence="1" key="1">
    <citation type="submission" date="2022-10" db="EMBL/GenBank/DDBJ databases">
        <title>Sifting through the core-genome to identify putative cross-protective antigens against Riemerella anatipestifer.</title>
        <authorList>
            <person name="Zheng X."/>
            <person name="Zhang W."/>
        </authorList>
    </citation>
    <scope>NUCLEOTIDE SEQUENCE</scope>
    <source>
        <strain evidence="1">ZWRA178</strain>
    </source>
</reference>
<dbReference type="EMBL" id="JAOZYT010000098">
    <property type="protein sequence ID" value="MCW0524771.1"/>
    <property type="molecule type" value="Genomic_DNA"/>
</dbReference>
<gene>
    <name evidence="1" type="ORF">OKE68_10650</name>
</gene>